<dbReference type="InterPro" id="IPR055414">
    <property type="entry name" value="LRR_R13L4/SHOC2-like"/>
</dbReference>
<evidence type="ECO:0000259" key="5">
    <source>
        <dbReference type="Pfam" id="PF00931"/>
    </source>
</evidence>
<keyword evidence="9" id="KW-1185">Reference proteome</keyword>
<organism evidence="8 9">
    <name type="scientific">Paspalum vaginatum</name>
    <name type="common">seashore paspalum</name>
    <dbReference type="NCBI Taxonomy" id="158149"/>
    <lineage>
        <taxon>Eukaryota</taxon>
        <taxon>Viridiplantae</taxon>
        <taxon>Streptophyta</taxon>
        <taxon>Embryophyta</taxon>
        <taxon>Tracheophyta</taxon>
        <taxon>Spermatophyta</taxon>
        <taxon>Magnoliopsida</taxon>
        <taxon>Liliopsida</taxon>
        <taxon>Poales</taxon>
        <taxon>Poaceae</taxon>
        <taxon>PACMAD clade</taxon>
        <taxon>Panicoideae</taxon>
        <taxon>Andropogonodae</taxon>
        <taxon>Paspaleae</taxon>
        <taxon>Paspalinae</taxon>
        <taxon>Paspalum</taxon>
    </lineage>
</organism>
<dbReference type="PANTHER" id="PTHR23155">
    <property type="entry name" value="DISEASE RESISTANCE PROTEIN RP"/>
    <property type="match status" value="1"/>
</dbReference>
<evidence type="ECO:0000313" key="8">
    <source>
        <dbReference type="EMBL" id="KAJ1256770.1"/>
    </source>
</evidence>
<sequence>MVAAVVPPVVGGLLGAVTSNVVAVVAKLIGKSYDLWSDFDNDIECIRSDLRMIAGAEEDQLSGEDHDLSIVMSISKAEMHDLALEIEDFLDRIQRYVVDGGPFHAVLGFASKPLLENKVKELKEKLKNAYHRKSNHKVNGSLPSTSSTLPANTYATKIRPVGIDGFKQEIHTWVMKDVQGQPAQLSVVSIVGFSGSGKSTLANEVYESRDVVDRFPHRAWVVASDHRGNTKGLLTELFEKLGQKDQICDSGDVQQLRAKISNYLKNTKRYLIVLDDIKNQTWWNCIKSAFPEKATSRIIVTTTNQTVARVCSRGNGYVHNMASLSGMHSKELMKAVLNGHSPGFERSSMSIVNKCDGHPHALVTLANYLLSEDAITNSVCEKLCKNLGFRMATEDALEELQKVLMNNYRSLPKEFLNLKACLLYLCVFPNGSHIRASRLMRRWLAEGYVQSDYPRSALVVADDNLKKLVDQSVIWPIDTCKDAIVKTCRAHGIFHEFLLHMSLSSKFITSFQNPEKRHYRHLFIQNTSNPANHRYTNPAIGGKSDDDEERPRAHSLTICGSSAGEAVRYFAKCQLLRVLDLEECNDLEDEHLDGIHELWHLTYLSVGDTISRLPKGIEKLYFLETLDMRKTKKEIILPVEVLMLPYIAHLLGRFKLQNKEKSVPERSKLQTLAGFVTDQNDGFQMLMGHLKQLRKVKIWAIWRNSKGEDPYLERFMNNFVQAEQDTAAAVRSLSLDIGSSSGIILRSLACGLLRSLKLHGKLSGLVHFVTELYSLKELCLSSTNDLTENDLSRLLELHDLECLKLVGIRLGRFVIKSEHFPGLLRLYLVQCPSLPTIKEGSLPNLLSLRLLDKDLKGLSGIEIKWHKFLQEVALDTEVNPETKKEWDNAAKKHPKKPRILYLKMVEPDETGAMVKYVAPERPPPEMDFPTVRRKRNNSAVQPDSPMEIDSPIKQMKFSAASAATTAMDDGMSSSSSADPDSGDSVLPKEKHRPRSI</sequence>
<dbReference type="PANTHER" id="PTHR23155:SF981">
    <property type="entry name" value="NB-ARC DOMAIN CONTAINING PROTEIN, EXPRESSED"/>
    <property type="match status" value="1"/>
</dbReference>
<keyword evidence="1" id="KW-0677">Repeat</keyword>
<feature type="region of interest" description="Disordered" evidence="4">
    <location>
        <begin position="919"/>
        <end position="996"/>
    </location>
</feature>
<keyword evidence="3" id="KW-0175">Coiled coil</keyword>
<dbReference type="EMBL" id="MU629479">
    <property type="protein sequence ID" value="KAJ1256770.1"/>
    <property type="molecule type" value="Genomic_DNA"/>
</dbReference>
<dbReference type="Pfam" id="PF23598">
    <property type="entry name" value="LRR_14"/>
    <property type="match status" value="1"/>
</dbReference>
<feature type="domain" description="NB-ARC" evidence="5">
    <location>
        <begin position="183"/>
        <end position="336"/>
    </location>
</feature>
<dbReference type="InterPro" id="IPR032675">
    <property type="entry name" value="LRR_dom_sf"/>
</dbReference>
<dbReference type="InterPro" id="IPR058922">
    <property type="entry name" value="WHD_DRP"/>
</dbReference>
<dbReference type="Pfam" id="PF00931">
    <property type="entry name" value="NB-ARC"/>
    <property type="match status" value="1"/>
</dbReference>
<evidence type="ECO:0000256" key="3">
    <source>
        <dbReference type="SAM" id="Coils"/>
    </source>
</evidence>
<protein>
    <recommendedName>
        <fullName evidence="10">NB-ARC domain-containing protein</fullName>
    </recommendedName>
</protein>
<dbReference type="Gene3D" id="1.10.10.10">
    <property type="entry name" value="Winged helix-like DNA-binding domain superfamily/Winged helix DNA-binding domain"/>
    <property type="match status" value="1"/>
</dbReference>
<dbReference type="SUPFAM" id="SSF52540">
    <property type="entry name" value="P-loop containing nucleoside triphosphate hydrolases"/>
    <property type="match status" value="1"/>
</dbReference>
<gene>
    <name evidence="8" type="ORF">BS78_K313400</name>
</gene>
<dbReference type="InterPro" id="IPR042197">
    <property type="entry name" value="Apaf_helical"/>
</dbReference>
<accession>A0A9W7XB53</accession>
<dbReference type="GO" id="GO:0098542">
    <property type="term" value="P:defense response to other organism"/>
    <property type="evidence" value="ECO:0007669"/>
    <property type="project" value="TreeGrafter"/>
</dbReference>
<name>A0A9W7XB53_9POAL</name>
<dbReference type="InterPro" id="IPR027417">
    <property type="entry name" value="P-loop_NTPase"/>
</dbReference>
<evidence type="ECO:0000256" key="1">
    <source>
        <dbReference type="ARBA" id="ARBA00022737"/>
    </source>
</evidence>
<evidence type="ECO:0000256" key="2">
    <source>
        <dbReference type="ARBA" id="ARBA00022821"/>
    </source>
</evidence>
<feature type="coiled-coil region" evidence="3">
    <location>
        <begin position="112"/>
        <end position="139"/>
    </location>
</feature>
<dbReference type="OrthoDB" id="669335at2759"/>
<feature type="domain" description="Disease resistance R13L4/SHOC-2-like LRR" evidence="7">
    <location>
        <begin position="554"/>
        <end position="898"/>
    </location>
</feature>
<dbReference type="InterPro" id="IPR036388">
    <property type="entry name" value="WH-like_DNA-bd_sf"/>
</dbReference>
<evidence type="ECO:0000256" key="4">
    <source>
        <dbReference type="SAM" id="MobiDB-lite"/>
    </source>
</evidence>
<dbReference type="Gene3D" id="1.10.8.430">
    <property type="entry name" value="Helical domain of apoptotic protease-activating factors"/>
    <property type="match status" value="1"/>
</dbReference>
<dbReference type="GO" id="GO:0043531">
    <property type="term" value="F:ADP binding"/>
    <property type="evidence" value="ECO:0007669"/>
    <property type="project" value="InterPro"/>
</dbReference>
<evidence type="ECO:0008006" key="10">
    <source>
        <dbReference type="Google" id="ProtNLM"/>
    </source>
</evidence>
<dbReference type="InterPro" id="IPR002182">
    <property type="entry name" value="NB-ARC"/>
</dbReference>
<dbReference type="Gene3D" id="3.40.50.300">
    <property type="entry name" value="P-loop containing nucleotide triphosphate hydrolases"/>
    <property type="match status" value="1"/>
</dbReference>
<feature type="domain" description="Disease resistance protein winged helix" evidence="6">
    <location>
        <begin position="427"/>
        <end position="497"/>
    </location>
</feature>
<dbReference type="Gene3D" id="3.80.10.10">
    <property type="entry name" value="Ribonuclease Inhibitor"/>
    <property type="match status" value="1"/>
</dbReference>
<proteinExistence type="predicted"/>
<dbReference type="PRINTS" id="PR00364">
    <property type="entry name" value="DISEASERSIST"/>
</dbReference>
<comment type="caution">
    <text evidence="8">The sequence shown here is derived from an EMBL/GenBank/DDBJ whole genome shotgun (WGS) entry which is preliminary data.</text>
</comment>
<dbReference type="SUPFAM" id="SSF52058">
    <property type="entry name" value="L domain-like"/>
    <property type="match status" value="1"/>
</dbReference>
<feature type="compositionally biased region" description="Low complexity" evidence="4">
    <location>
        <begin position="958"/>
        <end position="984"/>
    </location>
</feature>
<dbReference type="Proteomes" id="UP001164776">
    <property type="component" value="Unassembled WGS sequence"/>
</dbReference>
<dbReference type="Pfam" id="PF23559">
    <property type="entry name" value="WHD_DRP"/>
    <property type="match status" value="1"/>
</dbReference>
<reference evidence="8 9" key="1">
    <citation type="submission" date="2022-10" db="EMBL/GenBank/DDBJ databases">
        <title>WGS assembly of Paspalum vaginatum 540-79.</title>
        <authorList>
            <person name="Sun G."/>
            <person name="Wase N."/>
            <person name="Shu S."/>
            <person name="Jenkins J."/>
            <person name="Zhou B."/>
            <person name="Torres-Rodriguez J."/>
            <person name="Chen C."/>
            <person name="Sandor L."/>
            <person name="Plott C."/>
            <person name="Yoshinga Y."/>
            <person name="Daum C."/>
            <person name="Qi P."/>
            <person name="Barry K."/>
            <person name="Lipzen A."/>
            <person name="Berry L."/>
            <person name="Pedersen C."/>
            <person name="Gottilla T."/>
            <person name="Foltz A."/>
            <person name="Yu H."/>
            <person name="O'Malley R."/>
            <person name="Zhang C."/>
            <person name="Devos K."/>
            <person name="Sigmon B."/>
            <person name="Yu B."/>
            <person name="Obata T."/>
            <person name="Schmutz J."/>
            <person name="Schnable J."/>
        </authorList>
    </citation>
    <scope>NUCLEOTIDE SEQUENCE [LARGE SCALE GENOMIC DNA]</scope>
    <source>
        <strain evidence="9">cv. 540-79</strain>
    </source>
</reference>
<evidence type="ECO:0000313" key="9">
    <source>
        <dbReference type="Proteomes" id="UP001164776"/>
    </source>
</evidence>
<dbReference type="AlphaFoldDB" id="A0A9W7XB53"/>
<evidence type="ECO:0000259" key="6">
    <source>
        <dbReference type="Pfam" id="PF23559"/>
    </source>
</evidence>
<dbReference type="InterPro" id="IPR044974">
    <property type="entry name" value="Disease_R_plants"/>
</dbReference>
<evidence type="ECO:0000259" key="7">
    <source>
        <dbReference type="Pfam" id="PF23598"/>
    </source>
</evidence>
<keyword evidence="2" id="KW-0611">Plant defense</keyword>